<feature type="binding site" evidence="5">
    <location>
        <position position="266"/>
    </location>
    <ligand>
        <name>pyridoxal 5'-phosphate</name>
        <dbReference type="ChEBI" id="CHEBI:597326"/>
    </ligand>
</feature>
<comment type="pathway">
    <text evidence="5 7">Amino-acid biosynthesis; L-lysine biosynthesis via DAP pathway; L-lysine from DL-2,6-diaminopimelate: step 1/1.</text>
</comment>
<dbReference type="PROSITE" id="PS00878">
    <property type="entry name" value="ODR_DC_2_1"/>
    <property type="match status" value="1"/>
</dbReference>
<feature type="binding site" evidence="5">
    <location>
        <position position="340"/>
    </location>
    <ligand>
        <name>substrate</name>
    </ligand>
</feature>
<comment type="catalytic activity">
    <reaction evidence="5 7">
        <text>meso-2,6-diaminopimelate + H(+) = L-lysine + CO2</text>
        <dbReference type="Rhea" id="RHEA:15101"/>
        <dbReference type="ChEBI" id="CHEBI:15378"/>
        <dbReference type="ChEBI" id="CHEBI:16526"/>
        <dbReference type="ChEBI" id="CHEBI:32551"/>
        <dbReference type="ChEBI" id="CHEBI:57791"/>
        <dbReference type="EC" id="4.1.1.20"/>
    </reaction>
</comment>
<dbReference type="InterPro" id="IPR022644">
    <property type="entry name" value="De-COase2_N"/>
</dbReference>
<dbReference type="InterPro" id="IPR000183">
    <property type="entry name" value="Orn/DAP/Arg_de-COase"/>
</dbReference>
<keyword evidence="10" id="KW-1185">Reference proteome</keyword>
<dbReference type="EC" id="4.1.1.20" evidence="5 6"/>
<dbReference type="SUPFAM" id="SSF51419">
    <property type="entry name" value="PLP-binding barrel"/>
    <property type="match status" value="1"/>
</dbReference>
<dbReference type="InterPro" id="IPR002986">
    <property type="entry name" value="DAP_deCOOHase_LysA"/>
</dbReference>
<keyword evidence="2 5" id="KW-0210">Decarboxylase</keyword>
<dbReference type="InterPro" id="IPR022653">
    <property type="entry name" value="De-COase2_pyr-phos_BS"/>
</dbReference>
<evidence type="ECO:0000256" key="1">
    <source>
        <dbReference type="ARBA" id="ARBA00001933"/>
    </source>
</evidence>
<dbReference type="PROSITE" id="PS00879">
    <property type="entry name" value="ODR_DC_2_2"/>
    <property type="match status" value="1"/>
</dbReference>
<organism evidence="9 10">
    <name type="scientific">Nannocystis pusilla</name>
    <dbReference type="NCBI Taxonomy" id="889268"/>
    <lineage>
        <taxon>Bacteria</taxon>
        <taxon>Pseudomonadati</taxon>
        <taxon>Myxococcota</taxon>
        <taxon>Polyangia</taxon>
        <taxon>Nannocystales</taxon>
        <taxon>Nannocystaceae</taxon>
        <taxon>Nannocystis</taxon>
    </lineage>
</organism>
<evidence type="ECO:0000313" key="9">
    <source>
        <dbReference type="EMBL" id="MBZ5714982.1"/>
    </source>
</evidence>
<evidence type="ECO:0000256" key="4">
    <source>
        <dbReference type="ARBA" id="ARBA00023239"/>
    </source>
</evidence>
<sequence>MVTPDVQQSGPDHTAVFAAPERWGLRVQPAGPGRAARLAVEDVALADVAAAVGTPTYVYGAGEIAARFQALARACRSHPTLIGYAVKANSSQAVLTHLARLGAGADIVSGGELRRALVAGVPADKIVFSGVGKLDAELDAAIAAGVRSINIESVEELERVAARAHALGRVASIALRLNPDIDPDTHPYLATGLRESKFGIAMSDAAALATRARALPDLRLVGLACHIGSQILDESPFLASFERLSGLVRALRADGAPLRQLDLGGGMGITYAPGDRELDVERLGAALTAAVAPLGLELVLEPGRYLVGSAGVLLTRVVGRKRNGERDFVIVDAAMNDLLRPALYGAYHPIVPVDLAAGERPPIRADVVGPVCECGDFLAQDRLLSPAGPGELLAVLAAGAYGMAMASTYNSRPLAAEVLVHGSEFAVTRARKTVDDLIADEQVPAWLAR</sequence>
<keyword evidence="5 7" id="KW-0457">Lysine biosynthesis</keyword>
<dbReference type="Gene3D" id="2.40.37.10">
    <property type="entry name" value="Lyase, Ornithine Decarboxylase, Chain A, domain 1"/>
    <property type="match status" value="1"/>
</dbReference>
<evidence type="ECO:0000259" key="8">
    <source>
        <dbReference type="Pfam" id="PF02784"/>
    </source>
</evidence>
<dbReference type="PRINTS" id="PR01179">
    <property type="entry name" value="ODADCRBXLASE"/>
</dbReference>
<dbReference type="InterPro" id="IPR022657">
    <property type="entry name" value="De-COase2_CS"/>
</dbReference>
<comment type="similarity">
    <text evidence="5">Belongs to the Orn/Lys/Arg decarboxylase class-II family. LysA subfamily.</text>
</comment>
<feature type="domain" description="Orn/DAP/Arg decarboxylase 2 N-terminal" evidence="8">
    <location>
        <begin position="62"/>
        <end position="307"/>
    </location>
</feature>
<feature type="binding site" evidence="5">
    <location>
        <begin position="301"/>
        <end position="304"/>
    </location>
    <ligand>
        <name>pyridoxal 5'-phosphate</name>
        <dbReference type="ChEBI" id="CHEBI:597326"/>
    </ligand>
</feature>
<dbReference type="Gene3D" id="3.20.20.10">
    <property type="entry name" value="Alanine racemase"/>
    <property type="match status" value="1"/>
</dbReference>
<accession>A0ABS7U372</accession>
<evidence type="ECO:0000256" key="6">
    <source>
        <dbReference type="NCBIfam" id="TIGR01048"/>
    </source>
</evidence>
<gene>
    <name evidence="5 9" type="primary">lysA</name>
    <name evidence="9" type="ORF">K7C98_37595</name>
</gene>
<keyword evidence="4 5" id="KW-0456">Lyase</keyword>
<dbReference type="InterPro" id="IPR029066">
    <property type="entry name" value="PLP-binding_barrel"/>
</dbReference>
<protein>
    <recommendedName>
        <fullName evidence="5 6">Diaminopimelate decarboxylase</fullName>
        <shortName evidence="5">DAP decarboxylase</shortName>
        <shortName evidence="5">DAPDC</shortName>
        <ecNumber evidence="5 6">4.1.1.20</ecNumber>
    </recommendedName>
</protein>
<dbReference type="PRINTS" id="PR01181">
    <property type="entry name" value="DAPDCRBXLASE"/>
</dbReference>
<dbReference type="PANTHER" id="PTHR43727:SF2">
    <property type="entry name" value="GROUP IV DECARBOXYLASE"/>
    <property type="match status" value="1"/>
</dbReference>
<dbReference type="HAMAP" id="MF_02120">
    <property type="entry name" value="LysA"/>
    <property type="match status" value="1"/>
</dbReference>
<comment type="caution">
    <text evidence="9">The sequence shown here is derived from an EMBL/GenBank/DDBJ whole genome shotgun (WGS) entry which is preliminary data.</text>
</comment>
<dbReference type="GO" id="GO:0008836">
    <property type="term" value="F:diaminopimelate decarboxylase activity"/>
    <property type="evidence" value="ECO:0007669"/>
    <property type="project" value="UniProtKB-EC"/>
</dbReference>
<feature type="binding site" evidence="5">
    <location>
        <position position="401"/>
    </location>
    <ligand>
        <name>substrate</name>
    </ligand>
</feature>
<dbReference type="SUPFAM" id="SSF50621">
    <property type="entry name" value="Alanine racemase C-terminal domain-like"/>
    <property type="match status" value="1"/>
</dbReference>
<dbReference type="Pfam" id="PF02784">
    <property type="entry name" value="Orn_Arg_deC_N"/>
    <property type="match status" value="1"/>
</dbReference>
<comment type="cofactor">
    <cofactor evidence="1 5 7">
        <name>pyridoxal 5'-phosphate</name>
        <dbReference type="ChEBI" id="CHEBI:597326"/>
    </cofactor>
</comment>
<keyword evidence="5" id="KW-0028">Amino-acid biosynthesis</keyword>
<evidence type="ECO:0000313" key="10">
    <source>
        <dbReference type="Proteomes" id="UP001139031"/>
    </source>
</evidence>
<evidence type="ECO:0000256" key="3">
    <source>
        <dbReference type="ARBA" id="ARBA00022898"/>
    </source>
</evidence>
<dbReference type="Proteomes" id="UP001139031">
    <property type="component" value="Unassembled WGS sequence"/>
</dbReference>
<dbReference type="PANTHER" id="PTHR43727">
    <property type="entry name" value="DIAMINOPIMELATE DECARBOXYLASE"/>
    <property type="match status" value="1"/>
</dbReference>
<feature type="binding site" evidence="5">
    <location>
        <position position="344"/>
    </location>
    <ligand>
        <name>substrate</name>
    </ligand>
</feature>
<keyword evidence="3 5" id="KW-0663">Pyridoxal phosphate</keyword>
<evidence type="ECO:0000256" key="2">
    <source>
        <dbReference type="ARBA" id="ARBA00022793"/>
    </source>
</evidence>
<name>A0ABS7U372_9BACT</name>
<feature type="modified residue" description="N6-(pyridoxal phosphate)lysine" evidence="5">
    <location>
        <position position="87"/>
    </location>
</feature>
<feature type="binding site" evidence="5">
    <location>
        <position position="401"/>
    </location>
    <ligand>
        <name>pyridoxal 5'-phosphate</name>
        <dbReference type="ChEBI" id="CHEBI:597326"/>
    </ligand>
</feature>
<evidence type="ECO:0000256" key="5">
    <source>
        <dbReference type="HAMAP-Rule" id="MF_02120"/>
    </source>
</evidence>
<proteinExistence type="inferred from homology"/>
<feature type="binding site" evidence="5">
    <location>
        <position position="304"/>
    </location>
    <ligand>
        <name>substrate</name>
    </ligand>
</feature>
<dbReference type="CDD" id="cd06828">
    <property type="entry name" value="PLPDE_III_DapDC"/>
    <property type="match status" value="1"/>
</dbReference>
<dbReference type="NCBIfam" id="TIGR01048">
    <property type="entry name" value="lysA"/>
    <property type="match status" value="1"/>
</dbReference>
<evidence type="ECO:0000256" key="7">
    <source>
        <dbReference type="RuleBase" id="RU003738"/>
    </source>
</evidence>
<reference evidence="9" key="1">
    <citation type="submission" date="2021-08" db="EMBL/GenBank/DDBJ databases">
        <authorList>
            <person name="Stevens D.C."/>
        </authorList>
    </citation>
    <scope>NUCLEOTIDE SEQUENCE</scope>
    <source>
        <strain evidence="9">DSM 53165</strain>
    </source>
</reference>
<dbReference type="RefSeq" id="WP_224196713.1">
    <property type="nucleotide sequence ID" value="NZ_JAIRAU010000053.1"/>
</dbReference>
<dbReference type="EMBL" id="JAIRAU010000053">
    <property type="protein sequence ID" value="MBZ5714982.1"/>
    <property type="molecule type" value="Genomic_DNA"/>
</dbReference>
<feature type="binding site" evidence="5">
    <location>
        <position position="373"/>
    </location>
    <ligand>
        <name>substrate</name>
    </ligand>
</feature>
<comment type="function">
    <text evidence="5">Specifically catalyzes the decarboxylation of meso-diaminopimelate (meso-DAP) to L-lysine.</text>
</comment>
<comment type="subunit">
    <text evidence="5">Homodimer.</text>
</comment>
<dbReference type="InterPro" id="IPR009006">
    <property type="entry name" value="Ala_racemase/Decarboxylase_C"/>
</dbReference>